<dbReference type="AlphaFoldDB" id="A0A5N6P9F8"/>
<dbReference type="GO" id="GO:0005739">
    <property type="term" value="C:mitochondrion"/>
    <property type="evidence" value="ECO:0007669"/>
    <property type="project" value="TreeGrafter"/>
</dbReference>
<evidence type="ECO:0000256" key="1">
    <source>
        <dbReference type="ARBA" id="ARBA00023186"/>
    </source>
</evidence>
<dbReference type="Gene3D" id="1.10.150.250">
    <property type="entry name" value="Flavinator of succinate dehydrogenase"/>
    <property type="match status" value="1"/>
</dbReference>
<name>A0A5N6P9F8_9ASTR</name>
<dbReference type="GO" id="GO:0006099">
    <property type="term" value="P:tricarboxylic acid cycle"/>
    <property type="evidence" value="ECO:0007669"/>
    <property type="project" value="TreeGrafter"/>
</dbReference>
<dbReference type="InterPro" id="IPR036714">
    <property type="entry name" value="SDH_sf"/>
</dbReference>
<reference evidence="3 4" key="1">
    <citation type="submission" date="2019-05" db="EMBL/GenBank/DDBJ databases">
        <title>Mikania micrantha, genome provides insights into the molecular mechanism of rapid growth.</title>
        <authorList>
            <person name="Liu B."/>
        </authorList>
    </citation>
    <scope>NUCLEOTIDE SEQUENCE [LARGE SCALE GENOMIC DNA]</scope>
    <source>
        <strain evidence="3">NLD-2019</strain>
        <tissue evidence="3">Leaf</tissue>
    </source>
</reference>
<dbReference type="InterPro" id="IPR005631">
    <property type="entry name" value="SDH"/>
</dbReference>
<protein>
    <recommendedName>
        <fullName evidence="5">Succinate dehydrogenase assembly factor 2, mitochondrial</fullName>
    </recommendedName>
</protein>
<proteinExistence type="predicted"/>
<dbReference type="SUPFAM" id="SSF109910">
    <property type="entry name" value="YgfY-like"/>
    <property type="match status" value="1"/>
</dbReference>
<sequence length="190" mass="21671">MATFRRTLLFGISRFIKPTATPAQVHGGAPANEIVRHQSLLRPFANSFDRFCSSKIDVESVDFDLSDEESKRRLVNRLVYRSKQRGFLELDLVLGSWVENHIGSLDEKGIRALVDVLNLENPDLWKWLTGQEKPPEAINTNPVFTEVRSKVMYNLDNFASQQTRATPGQPWVRGWDDFKKGRDSPIVGNQ</sequence>
<evidence type="ECO:0000313" key="4">
    <source>
        <dbReference type="Proteomes" id="UP000326396"/>
    </source>
</evidence>
<evidence type="ECO:0000256" key="2">
    <source>
        <dbReference type="SAM" id="MobiDB-lite"/>
    </source>
</evidence>
<feature type="compositionally biased region" description="Basic and acidic residues" evidence="2">
    <location>
        <begin position="174"/>
        <end position="183"/>
    </location>
</feature>
<dbReference type="PANTHER" id="PTHR12469">
    <property type="entry name" value="PROTEIN EMI5 HOMOLOG, MITOCHONDRIAL"/>
    <property type="match status" value="1"/>
</dbReference>
<dbReference type="FunFam" id="1.10.150.250:FF:000003">
    <property type="entry name" value="Succinate dehydrogenase assembly factor"/>
    <property type="match status" value="1"/>
</dbReference>
<keyword evidence="1" id="KW-0143">Chaperone</keyword>
<dbReference type="Pfam" id="PF03937">
    <property type="entry name" value="Sdh5"/>
    <property type="match status" value="1"/>
</dbReference>
<dbReference type="OrthoDB" id="284292at2759"/>
<dbReference type="GO" id="GO:0006121">
    <property type="term" value="P:mitochondrial electron transport, succinate to ubiquinone"/>
    <property type="evidence" value="ECO:0007669"/>
    <property type="project" value="TreeGrafter"/>
</dbReference>
<evidence type="ECO:0000313" key="3">
    <source>
        <dbReference type="EMBL" id="KAD6118801.1"/>
    </source>
</evidence>
<comment type="caution">
    <text evidence="3">The sequence shown here is derived from an EMBL/GenBank/DDBJ whole genome shotgun (WGS) entry which is preliminary data.</text>
</comment>
<keyword evidence="4" id="KW-1185">Reference proteome</keyword>
<organism evidence="3 4">
    <name type="scientific">Mikania micrantha</name>
    <name type="common">bitter vine</name>
    <dbReference type="NCBI Taxonomy" id="192012"/>
    <lineage>
        <taxon>Eukaryota</taxon>
        <taxon>Viridiplantae</taxon>
        <taxon>Streptophyta</taxon>
        <taxon>Embryophyta</taxon>
        <taxon>Tracheophyta</taxon>
        <taxon>Spermatophyta</taxon>
        <taxon>Magnoliopsida</taxon>
        <taxon>eudicotyledons</taxon>
        <taxon>Gunneridae</taxon>
        <taxon>Pentapetalae</taxon>
        <taxon>asterids</taxon>
        <taxon>campanulids</taxon>
        <taxon>Asterales</taxon>
        <taxon>Asteraceae</taxon>
        <taxon>Asteroideae</taxon>
        <taxon>Heliantheae alliance</taxon>
        <taxon>Eupatorieae</taxon>
        <taxon>Mikania</taxon>
    </lineage>
</organism>
<dbReference type="PANTHER" id="PTHR12469:SF2">
    <property type="entry name" value="SUCCINATE DEHYDROGENASE ASSEMBLY FACTOR 2, MITOCHONDRIAL"/>
    <property type="match status" value="1"/>
</dbReference>
<feature type="region of interest" description="Disordered" evidence="2">
    <location>
        <begin position="165"/>
        <end position="190"/>
    </location>
</feature>
<dbReference type="GO" id="GO:0034553">
    <property type="term" value="P:mitochondrial respiratory chain complex II assembly"/>
    <property type="evidence" value="ECO:0007669"/>
    <property type="project" value="TreeGrafter"/>
</dbReference>
<dbReference type="EMBL" id="SZYD01000005">
    <property type="protein sequence ID" value="KAD6118801.1"/>
    <property type="molecule type" value="Genomic_DNA"/>
</dbReference>
<accession>A0A5N6P9F8</accession>
<dbReference type="Proteomes" id="UP000326396">
    <property type="component" value="Linkage Group LG13"/>
</dbReference>
<gene>
    <name evidence="3" type="ORF">E3N88_10072</name>
</gene>
<evidence type="ECO:0008006" key="5">
    <source>
        <dbReference type="Google" id="ProtNLM"/>
    </source>
</evidence>